<reference evidence="2" key="1">
    <citation type="submission" date="2022-11" db="UniProtKB">
        <authorList>
            <consortium name="WormBaseParasite"/>
        </authorList>
    </citation>
    <scope>IDENTIFICATION</scope>
</reference>
<accession>A0A915IKM6</accession>
<organism evidence="1 2">
    <name type="scientific">Romanomermis culicivorax</name>
    <name type="common">Nematode worm</name>
    <dbReference type="NCBI Taxonomy" id="13658"/>
    <lineage>
        <taxon>Eukaryota</taxon>
        <taxon>Metazoa</taxon>
        <taxon>Ecdysozoa</taxon>
        <taxon>Nematoda</taxon>
        <taxon>Enoplea</taxon>
        <taxon>Dorylaimia</taxon>
        <taxon>Mermithida</taxon>
        <taxon>Mermithoidea</taxon>
        <taxon>Mermithidae</taxon>
        <taxon>Romanomermis</taxon>
    </lineage>
</organism>
<evidence type="ECO:0000313" key="2">
    <source>
        <dbReference type="WBParaSite" id="nRc.2.0.1.t13963-RA"/>
    </source>
</evidence>
<dbReference type="AlphaFoldDB" id="A0A915IKM6"/>
<evidence type="ECO:0000313" key="1">
    <source>
        <dbReference type="Proteomes" id="UP000887565"/>
    </source>
</evidence>
<dbReference type="WBParaSite" id="nRc.2.0.1.t13963-RA">
    <property type="protein sequence ID" value="nRc.2.0.1.t13963-RA"/>
    <property type="gene ID" value="nRc.2.0.1.g13963"/>
</dbReference>
<protein>
    <submittedName>
        <fullName evidence="2">Uncharacterized protein</fullName>
    </submittedName>
</protein>
<sequence>MFSTAIYASETWKASASIKNKLDVFQQCYLRRTLKICYTNHITNEEVLRWSGAVKLHNIIAHQRLQMATCSKWTANGYRCTGNLKAPKSLPDVHEIPGEGRSFKT</sequence>
<proteinExistence type="predicted"/>
<dbReference type="Proteomes" id="UP000887565">
    <property type="component" value="Unplaced"/>
</dbReference>
<name>A0A915IKM6_ROMCU</name>
<keyword evidence="1" id="KW-1185">Reference proteome</keyword>